<dbReference type="InterPro" id="IPR004619">
    <property type="entry name" value="Type_III_PanK"/>
</dbReference>
<evidence type="ECO:0000256" key="14">
    <source>
        <dbReference type="ARBA" id="ARBA00038036"/>
    </source>
</evidence>
<dbReference type="HAMAP" id="MF_01274">
    <property type="entry name" value="Pantothen_kinase_3"/>
    <property type="match status" value="1"/>
</dbReference>
<dbReference type="PANTHER" id="PTHR34265">
    <property type="entry name" value="TYPE III PANTOTHENATE KINASE"/>
    <property type="match status" value="1"/>
</dbReference>
<evidence type="ECO:0000256" key="11">
    <source>
        <dbReference type="ARBA" id="ARBA00022840"/>
    </source>
</evidence>
<gene>
    <name evidence="16" type="primary">coaX</name>
    <name evidence="17" type="ORF">B9W14_23880</name>
</gene>
<evidence type="ECO:0000256" key="7">
    <source>
        <dbReference type="ARBA" id="ARBA00022490"/>
    </source>
</evidence>
<dbReference type="EC" id="2.7.1.33" evidence="6 16"/>
<dbReference type="GO" id="GO:0015937">
    <property type="term" value="P:coenzyme A biosynthetic process"/>
    <property type="evidence" value="ECO:0007669"/>
    <property type="project" value="UniProtKB-UniRule"/>
</dbReference>
<comment type="similarity">
    <text evidence="14 16">Belongs to the type III pantothenate kinase family.</text>
</comment>
<evidence type="ECO:0000313" key="17">
    <source>
        <dbReference type="EMBL" id="AWI07380.1"/>
    </source>
</evidence>
<dbReference type="KEGG" id="cdrk:B9W14_23880"/>
<organism evidence="17 18">
    <name type="scientific">Clostridium drakei</name>
    <dbReference type="NCBI Taxonomy" id="332101"/>
    <lineage>
        <taxon>Bacteria</taxon>
        <taxon>Bacillati</taxon>
        <taxon>Bacillota</taxon>
        <taxon>Clostridia</taxon>
        <taxon>Eubacteriales</taxon>
        <taxon>Clostridiaceae</taxon>
        <taxon>Clostridium</taxon>
    </lineage>
</organism>
<keyword evidence="8 16" id="KW-0808">Transferase</keyword>
<proteinExistence type="inferred from homology"/>
<dbReference type="InterPro" id="IPR043129">
    <property type="entry name" value="ATPase_NBD"/>
</dbReference>
<comment type="function">
    <text evidence="16">Catalyzes the phosphorylation of pantothenate (Pan), the first step in CoA biosynthesis.</text>
</comment>
<keyword evidence="11 16" id="KW-0067">ATP-binding</keyword>
<dbReference type="GO" id="GO:0046872">
    <property type="term" value="F:metal ion binding"/>
    <property type="evidence" value="ECO:0007669"/>
    <property type="project" value="UniProtKB-KW"/>
</dbReference>
<dbReference type="Pfam" id="PF03309">
    <property type="entry name" value="Pan_kinase"/>
    <property type="match status" value="1"/>
</dbReference>
<dbReference type="UniPathway" id="UPA00241">
    <property type="reaction ID" value="UER00352"/>
</dbReference>
<comment type="pathway">
    <text evidence="4 16">Cofactor biosynthesis; coenzyme A biosynthesis; CoA from (R)-pantothenate: step 1/5.</text>
</comment>
<feature type="binding site" evidence="16">
    <location>
        <begin position="107"/>
        <end position="110"/>
    </location>
    <ligand>
        <name>substrate</name>
    </ligand>
</feature>
<evidence type="ECO:0000256" key="16">
    <source>
        <dbReference type="HAMAP-Rule" id="MF_01274"/>
    </source>
</evidence>
<dbReference type="NCBIfam" id="NF009848">
    <property type="entry name" value="PRK13318.1-6"/>
    <property type="match status" value="1"/>
</dbReference>
<dbReference type="CDD" id="cd24015">
    <property type="entry name" value="ASKHA_NBD_PanK-III"/>
    <property type="match status" value="1"/>
</dbReference>
<evidence type="ECO:0000256" key="13">
    <source>
        <dbReference type="ARBA" id="ARBA00022993"/>
    </source>
</evidence>
<name>A0A2U8DXM2_9CLOT</name>
<feature type="binding site" evidence="16">
    <location>
        <begin position="6"/>
        <end position="13"/>
    </location>
    <ligand>
        <name>ATP</name>
        <dbReference type="ChEBI" id="CHEBI:30616"/>
    </ligand>
</feature>
<evidence type="ECO:0000256" key="1">
    <source>
        <dbReference type="ARBA" id="ARBA00001206"/>
    </source>
</evidence>
<evidence type="ECO:0000256" key="2">
    <source>
        <dbReference type="ARBA" id="ARBA00001958"/>
    </source>
</evidence>
<keyword evidence="10 16" id="KW-0418">Kinase</keyword>
<keyword evidence="16" id="KW-0479">Metal-binding</keyword>
<keyword evidence="9 16" id="KW-0547">Nucleotide-binding</keyword>
<comment type="cofactor">
    <cofactor evidence="16">
        <name>NH4(+)</name>
        <dbReference type="ChEBI" id="CHEBI:28938"/>
    </cofactor>
    <cofactor evidence="16">
        <name>K(+)</name>
        <dbReference type="ChEBI" id="CHEBI:29103"/>
    </cofactor>
    <text evidence="16">A monovalent cation. Ammonium or potassium.</text>
</comment>
<comment type="cofactor">
    <cofactor evidence="2">
        <name>K(+)</name>
        <dbReference type="ChEBI" id="CHEBI:29103"/>
    </cofactor>
</comment>
<dbReference type="AlphaFoldDB" id="A0A2U8DXM2"/>
<dbReference type="Proteomes" id="UP000244910">
    <property type="component" value="Chromosome"/>
</dbReference>
<dbReference type="PANTHER" id="PTHR34265:SF1">
    <property type="entry name" value="TYPE III PANTOTHENATE KINASE"/>
    <property type="match status" value="1"/>
</dbReference>
<reference evidence="18" key="1">
    <citation type="submission" date="2017-04" db="EMBL/GenBank/DDBJ databases">
        <authorList>
            <person name="Song Y."/>
            <person name="Cho B.-K."/>
        </authorList>
    </citation>
    <scope>NUCLEOTIDE SEQUENCE [LARGE SCALE GENOMIC DNA]</scope>
    <source>
        <strain evidence="18">SL1</strain>
    </source>
</reference>
<comment type="subunit">
    <text evidence="5 16">Homodimer.</text>
</comment>
<dbReference type="Gene3D" id="3.30.420.40">
    <property type="match status" value="2"/>
</dbReference>
<dbReference type="SUPFAM" id="SSF53067">
    <property type="entry name" value="Actin-like ATPase domain"/>
    <property type="match status" value="2"/>
</dbReference>
<feature type="active site" description="Proton acceptor" evidence="16">
    <location>
        <position position="109"/>
    </location>
</feature>
<dbReference type="OrthoDB" id="9804707at2"/>
<comment type="subcellular location">
    <subcellularLocation>
        <location evidence="3 16">Cytoplasm</location>
    </subcellularLocation>
</comment>
<evidence type="ECO:0000256" key="9">
    <source>
        <dbReference type="ARBA" id="ARBA00022741"/>
    </source>
</evidence>
<dbReference type="GO" id="GO:0005524">
    <property type="term" value="F:ATP binding"/>
    <property type="evidence" value="ECO:0007669"/>
    <property type="project" value="UniProtKB-UniRule"/>
</dbReference>
<evidence type="ECO:0000256" key="3">
    <source>
        <dbReference type="ARBA" id="ARBA00004496"/>
    </source>
</evidence>
<dbReference type="GO" id="GO:0004594">
    <property type="term" value="F:pantothenate kinase activity"/>
    <property type="evidence" value="ECO:0007669"/>
    <property type="project" value="UniProtKB-UniRule"/>
</dbReference>
<keyword evidence="7 16" id="KW-0963">Cytoplasm</keyword>
<dbReference type="EMBL" id="CP020953">
    <property type="protein sequence ID" value="AWI07380.1"/>
    <property type="molecule type" value="Genomic_DNA"/>
</dbReference>
<feature type="binding site" evidence="16">
    <location>
        <position position="100"/>
    </location>
    <ligand>
        <name>substrate</name>
    </ligand>
</feature>
<feature type="binding site" evidence="16">
    <location>
        <position position="184"/>
    </location>
    <ligand>
        <name>substrate</name>
    </ligand>
</feature>
<protein>
    <recommendedName>
        <fullName evidence="15 16">Type III pantothenate kinase</fullName>
        <ecNumber evidence="6 16">2.7.1.33</ecNumber>
    </recommendedName>
    <alternativeName>
        <fullName evidence="16">PanK-III</fullName>
    </alternativeName>
    <alternativeName>
        <fullName evidence="16">Pantothenic acid kinase</fullName>
    </alternativeName>
</protein>
<keyword evidence="13 16" id="KW-0173">Coenzyme A biosynthesis</keyword>
<feature type="binding site" evidence="16">
    <location>
        <position position="132"/>
    </location>
    <ligand>
        <name>ATP</name>
        <dbReference type="ChEBI" id="CHEBI:30616"/>
    </ligand>
</feature>
<dbReference type="NCBIfam" id="NF009847">
    <property type="entry name" value="PRK13318.1-5"/>
    <property type="match status" value="1"/>
</dbReference>
<evidence type="ECO:0000256" key="6">
    <source>
        <dbReference type="ARBA" id="ARBA00012102"/>
    </source>
</evidence>
<keyword evidence="12 16" id="KW-0630">Potassium</keyword>
<evidence type="ECO:0000256" key="4">
    <source>
        <dbReference type="ARBA" id="ARBA00005225"/>
    </source>
</evidence>
<evidence type="ECO:0000313" key="18">
    <source>
        <dbReference type="Proteomes" id="UP000244910"/>
    </source>
</evidence>
<evidence type="ECO:0000256" key="5">
    <source>
        <dbReference type="ARBA" id="ARBA00011738"/>
    </source>
</evidence>
<evidence type="ECO:0000256" key="15">
    <source>
        <dbReference type="ARBA" id="ARBA00040883"/>
    </source>
</evidence>
<evidence type="ECO:0000256" key="10">
    <source>
        <dbReference type="ARBA" id="ARBA00022777"/>
    </source>
</evidence>
<keyword evidence="18" id="KW-1185">Reference proteome</keyword>
<comment type="catalytic activity">
    <reaction evidence="1 16">
        <text>(R)-pantothenate + ATP = (R)-4'-phosphopantothenate + ADP + H(+)</text>
        <dbReference type="Rhea" id="RHEA:16373"/>
        <dbReference type="ChEBI" id="CHEBI:10986"/>
        <dbReference type="ChEBI" id="CHEBI:15378"/>
        <dbReference type="ChEBI" id="CHEBI:29032"/>
        <dbReference type="ChEBI" id="CHEBI:30616"/>
        <dbReference type="ChEBI" id="CHEBI:456216"/>
        <dbReference type="EC" id="2.7.1.33"/>
    </reaction>
</comment>
<accession>A0A2U8DXM2</accession>
<sequence length="261" mass="28778">MILVLDVGNTNIVLGVYEDKELIACWRLSTDSERTSDEYGIQVVDLFLHNKLDPSDVEGVIISSVVPNIMYSLEHMIFKYFEIIPIIVGPGVKTGINIKYDNPKEVGADRIVNAVAIREIYKRAAIIIDFGTATTFCALTAKGDYLGGTICPGIKISSEALFERAAKLPRIELVKPAGVICKNTVASMQAGIVYGYIGQVDYIISKMKKEMIELGEEEPLVVATGGLAKLINEESKFMDLIDPTLTLKGLRIIYEKNKEQV</sequence>
<dbReference type="RefSeq" id="WP_032078371.1">
    <property type="nucleotide sequence ID" value="NZ_CP020953.1"/>
</dbReference>
<evidence type="ECO:0000256" key="8">
    <source>
        <dbReference type="ARBA" id="ARBA00022679"/>
    </source>
</evidence>
<feature type="binding site" evidence="16">
    <location>
        <position position="129"/>
    </location>
    <ligand>
        <name>K(+)</name>
        <dbReference type="ChEBI" id="CHEBI:29103"/>
    </ligand>
</feature>
<evidence type="ECO:0000256" key="12">
    <source>
        <dbReference type="ARBA" id="ARBA00022958"/>
    </source>
</evidence>
<dbReference type="NCBIfam" id="NF009855">
    <property type="entry name" value="PRK13321.1"/>
    <property type="match status" value="1"/>
</dbReference>
<dbReference type="GO" id="GO:0005737">
    <property type="term" value="C:cytoplasm"/>
    <property type="evidence" value="ECO:0007669"/>
    <property type="project" value="UniProtKB-SubCell"/>
</dbReference>
<dbReference type="NCBIfam" id="TIGR00671">
    <property type="entry name" value="baf"/>
    <property type="match status" value="1"/>
</dbReference>